<gene>
    <name evidence="2" type="ORF">NDU88_004217</name>
</gene>
<keyword evidence="3" id="KW-1185">Reference proteome</keyword>
<feature type="region of interest" description="Disordered" evidence="1">
    <location>
        <begin position="411"/>
        <end position="447"/>
    </location>
</feature>
<proteinExistence type="predicted"/>
<comment type="caution">
    <text evidence="2">The sequence shown here is derived from an EMBL/GenBank/DDBJ whole genome shotgun (WGS) entry which is preliminary data.</text>
</comment>
<evidence type="ECO:0000313" key="3">
    <source>
        <dbReference type="Proteomes" id="UP001066276"/>
    </source>
</evidence>
<accession>A0AAV7M7A9</accession>
<evidence type="ECO:0000256" key="1">
    <source>
        <dbReference type="SAM" id="MobiDB-lite"/>
    </source>
</evidence>
<protein>
    <submittedName>
        <fullName evidence="2">Uncharacterized protein</fullName>
    </submittedName>
</protein>
<evidence type="ECO:0000313" key="2">
    <source>
        <dbReference type="EMBL" id="KAJ1099113.1"/>
    </source>
</evidence>
<dbReference type="Proteomes" id="UP001066276">
    <property type="component" value="Chromosome 10"/>
</dbReference>
<organism evidence="2 3">
    <name type="scientific">Pleurodeles waltl</name>
    <name type="common">Iberian ribbed newt</name>
    <dbReference type="NCBI Taxonomy" id="8319"/>
    <lineage>
        <taxon>Eukaryota</taxon>
        <taxon>Metazoa</taxon>
        <taxon>Chordata</taxon>
        <taxon>Craniata</taxon>
        <taxon>Vertebrata</taxon>
        <taxon>Euteleostomi</taxon>
        <taxon>Amphibia</taxon>
        <taxon>Batrachia</taxon>
        <taxon>Caudata</taxon>
        <taxon>Salamandroidea</taxon>
        <taxon>Salamandridae</taxon>
        <taxon>Pleurodelinae</taxon>
        <taxon>Pleurodeles</taxon>
    </lineage>
</organism>
<dbReference type="EMBL" id="JANPWB010000014">
    <property type="protein sequence ID" value="KAJ1099113.1"/>
    <property type="molecule type" value="Genomic_DNA"/>
</dbReference>
<name>A0AAV7M7A9_PLEWA</name>
<dbReference type="AlphaFoldDB" id="A0AAV7M7A9"/>
<reference evidence="2" key="1">
    <citation type="journal article" date="2022" name="bioRxiv">
        <title>Sequencing and chromosome-scale assembly of the giantPleurodeles waltlgenome.</title>
        <authorList>
            <person name="Brown T."/>
            <person name="Elewa A."/>
            <person name="Iarovenko S."/>
            <person name="Subramanian E."/>
            <person name="Araus A.J."/>
            <person name="Petzold A."/>
            <person name="Susuki M."/>
            <person name="Suzuki K.-i.T."/>
            <person name="Hayashi T."/>
            <person name="Toyoda A."/>
            <person name="Oliveira C."/>
            <person name="Osipova E."/>
            <person name="Leigh N.D."/>
            <person name="Simon A."/>
            <person name="Yun M.H."/>
        </authorList>
    </citation>
    <scope>NUCLEOTIDE SEQUENCE</scope>
    <source>
        <strain evidence="2">20211129_DDA</strain>
        <tissue evidence="2">Liver</tissue>
    </source>
</reference>
<sequence>MGSWAHSWCLKFVRSVRSLCPPKCFTYFRSSFPSVPSLLWAHTSSHPRAFYPVHCSVFSARPRPPFSVLCKSLEGALRASFLVPQCYFLIVDVGPASTPPVDRALFCVLSARGRFIRCTAACSPPSRREAPLPRPLQVPWGPAWCLIPHSPALLPRCGCRACAGIAGSPLTPSRPQRTRVLYPVYCSAFSVRLLLDVLYKSRAVLRTSFLFHQRCFLVVGAGPARHRRRTTHSAAPPAHMGALSNALQHVLCPSGGRPPFNNLYNSPSGSLHTSILAPQRYFLVVGTGPAQTPPVDRALRRTLSARGHFVRCTVAYFLPRRKETTLQRPLQVPWRPAPLLVPHSLVLLPRYRCWARTVTAGRPRSQRTQALYPMHCSVFSAKSGRVRPSMCSSSKRRRQGRVTMRVPGLAALAPCRGPHTPGSDSPSFLWTPGAPGQQSRRNQGALPASTKLDAEEVRLHLSGCLSCLPSKFKVGTTRALQ</sequence>